<dbReference type="Pfam" id="PF00903">
    <property type="entry name" value="Glyoxalase"/>
    <property type="match status" value="1"/>
</dbReference>
<feature type="domain" description="VOC" evidence="1">
    <location>
        <begin position="18"/>
        <end position="167"/>
    </location>
</feature>
<reference evidence="3" key="1">
    <citation type="journal article" date="2019" name="Int. J. Syst. Evol. Microbiol.">
        <title>The Global Catalogue of Microorganisms (GCM) 10K type strain sequencing project: providing services to taxonomists for standard genome sequencing and annotation.</title>
        <authorList>
            <consortium name="The Broad Institute Genomics Platform"/>
            <consortium name="The Broad Institute Genome Sequencing Center for Infectious Disease"/>
            <person name="Wu L."/>
            <person name="Ma J."/>
        </authorList>
    </citation>
    <scope>NUCLEOTIDE SEQUENCE [LARGE SCALE GENOMIC DNA]</scope>
    <source>
        <strain evidence="3">KCTC 42984</strain>
    </source>
</reference>
<sequence>MSASDPHLANALAAQFVRIGYVAANVRDLERSRAFYEAVTPLRARTRTRAPLQPFTLLGEAQGRFDGWLMDDGSGGDPTCLHLIQWQEPAPRGQANPTFFHAGWGKMAISHRGAQEVLDRLAAHGVRPSNPTIHRDYVSITDPDGIVISFLPNPQRPPSLFHCVSGPSDPARTVRFYQALFGLEYWMKSQPPAPLPTSQGPGAEIVQWDSHILRAWGDHRFNIDVSKILFPAQTGTPNPDPLAIGIARIGMEVRDIEPAFDLIGRALATGEHGAARLAGPIEDWDYGPDAPRRRAFALKDPDGMHIDIYQPERHFVASAPTAA</sequence>
<dbReference type="Proteomes" id="UP001595604">
    <property type="component" value="Unassembled WGS sequence"/>
</dbReference>
<dbReference type="RefSeq" id="WP_379509078.1">
    <property type="nucleotide sequence ID" value="NZ_JBHRTQ010000005.1"/>
</dbReference>
<dbReference type="CDD" id="cd06587">
    <property type="entry name" value="VOC"/>
    <property type="match status" value="1"/>
</dbReference>
<dbReference type="InterPro" id="IPR004360">
    <property type="entry name" value="Glyas_Fos-R_dOase_dom"/>
</dbReference>
<dbReference type="Gene3D" id="3.10.180.10">
    <property type="entry name" value="2,3-Dihydroxybiphenyl 1,2-Dioxygenase, domain 1"/>
    <property type="match status" value="2"/>
</dbReference>
<dbReference type="SUPFAM" id="SSF54593">
    <property type="entry name" value="Glyoxalase/Bleomycin resistance protein/Dihydroxybiphenyl dioxygenase"/>
    <property type="match status" value="2"/>
</dbReference>
<dbReference type="EMBL" id="JBHRTQ010000005">
    <property type="protein sequence ID" value="MFC3173693.1"/>
    <property type="molecule type" value="Genomic_DNA"/>
</dbReference>
<organism evidence="2 3">
    <name type="scientific">Novosphingobium bradum</name>
    <dbReference type="NCBI Taxonomy" id="1737444"/>
    <lineage>
        <taxon>Bacteria</taxon>
        <taxon>Pseudomonadati</taxon>
        <taxon>Pseudomonadota</taxon>
        <taxon>Alphaproteobacteria</taxon>
        <taxon>Sphingomonadales</taxon>
        <taxon>Sphingomonadaceae</taxon>
        <taxon>Novosphingobium</taxon>
    </lineage>
</organism>
<dbReference type="InterPro" id="IPR029068">
    <property type="entry name" value="Glyas_Bleomycin-R_OHBP_Dase"/>
</dbReference>
<evidence type="ECO:0000259" key="1">
    <source>
        <dbReference type="PROSITE" id="PS51819"/>
    </source>
</evidence>
<keyword evidence="3" id="KW-1185">Reference proteome</keyword>
<dbReference type="PROSITE" id="PS51819">
    <property type="entry name" value="VOC"/>
    <property type="match status" value="1"/>
</dbReference>
<gene>
    <name evidence="2" type="ORF">ACFOD9_05455</name>
</gene>
<accession>A0ABV7ISM1</accession>
<evidence type="ECO:0000313" key="3">
    <source>
        <dbReference type="Proteomes" id="UP001595604"/>
    </source>
</evidence>
<comment type="caution">
    <text evidence="2">The sequence shown here is derived from an EMBL/GenBank/DDBJ whole genome shotgun (WGS) entry which is preliminary data.</text>
</comment>
<name>A0ABV7ISM1_9SPHN</name>
<protein>
    <submittedName>
        <fullName evidence="2">VOC family protein</fullName>
    </submittedName>
</protein>
<proteinExistence type="predicted"/>
<evidence type="ECO:0000313" key="2">
    <source>
        <dbReference type="EMBL" id="MFC3173693.1"/>
    </source>
</evidence>
<dbReference type="InterPro" id="IPR037523">
    <property type="entry name" value="VOC_core"/>
</dbReference>